<reference evidence="2 3" key="1">
    <citation type="journal article" date="2020" name="Nature">
        <title>Six reference-quality genomes reveal evolution of bat adaptations.</title>
        <authorList>
            <person name="Jebb D."/>
            <person name="Huang Z."/>
            <person name="Pippel M."/>
            <person name="Hughes G.M."/>
            <person name="Lavrichenko K."/>
            <person name="Devanna P."/>
            <person name="Winkler S."/>
            <person name="Jermiin L.S."/>
            <person name="Skirmuntt E.C."/>
            <person name="Katzourakis A."/>
            <person name="Burkitt-Gray L."/>
            <person name="Ray D.A."/>
            <person name="Sullivan K.A.M."/>
            <person name="Roscito J.G."/>
            <person name="Kirilenko B.M."/>
            <person name="Davalos L.M."/>
            <person name="Corthals A.P."/>
            <person name="Power M.L."/>
            <person name="Jones G."/>
            <person name="Ransome R.D."/>
            <person name="Dechmann D.K.N."/>
            <person name="Locatelli A.G."/>
            <person name="Puechmaille S.J."/>
            <person name="Fedrigo O."/>
            <person name="Jarvis E.D."/>
            <person name="Hiller M."/>
            <person name="Vernes S.C."/>
            <person name="Myers E.W."/>
            <person name="Teeling E.C."/>
        </authorList>
    </citation>
    <scope>NUCLEOTIDE SEQUENCE [LARGE SCALE GENOMIC DNA]</scope>
    <source>
        <strain evidence="2">MMolMol1</strain>
        <tissue evidence="2">Muscle</tissue>
    </source>
</reference>
<dbReference type="Proteomes" id="UP000550707">
    <property type="component" value="Unassembled WGS sequence"/>
</dbReference>
<evidence type="ECO:0000256" key="1">
    <source>
        <dbReference type="SAM" id="Phobius"/>
    </source>
</evidence>
<protein>
    <submittedName>
        <fullName evidence="2">Uncharacterized protein</fullName>
    </submittedName>
</protein>
<dbReference type="EMBL" id="JACASF010000020">
    <property type="protein sequence ID" value="KAF6413612.1"/>
    <property type="molecule type" value="Genomic_DNA"/>
</dbReference>
<feature type="transmembrane region" description="Helical" evidence="1">
    <location>
        <begin position="75"/>
        <end position="96"/>
    </location>
</feature>
<keyword evidence="3" id="KW-1185">Reference proteome</keyword>
<gene>
    <name evidence="2" type="ORF">HJG59_009788</name>
</gene>
<keyword evidence="1" id="KW-1133">Transmembrane helix</keyword>
<keyword evidence="1" id="KW-0812">Transmembrane</keyword>
<dbReference type="InParanoid" id="A0A7J8CS77"/>
<organism evidence="2 3">
    <name type="scientific">Molossus molossus</name>
    <name type="common">Pallas' mastiff bat</name>
    <name type="synonym">Vespertilio molossus</name>
    <dbReference type="NCBI Taxonomy" id="27622"/>
    <lineage>
        <taxon>Eukaryota</taxon>
        <taxon>Metazoa</taxon>
        <taxon>Chordata</taxon>
        <taxon>Craniata</taxon>
        <taxon>Vertebrata</taxon>
        <taxon>Euteleostomi</taxon>
        <taxon>Mammalia</taxon>
        <taxon>Eutheria</taxon>
        <taxon>Laurasiatheria</taxon>
        <taxon>Chiroptera</taxon>
        <taxon>Yangochiroptera</taxon>
        <taxon>Molossidae</taxon>
        <taxon>Molossus</taxon>
    </lineage>
</organism>
<comment type="caution">
    <text evidence="2">The sequence shown here is derived from an EMBL/GenBank/DDBJ whole genome shotgun (WGS) entry which is preliminary data.</text>
</comment>
<name>A0A7J8CS77_MOLMO</name>
<evidence type="ECO:0000313" key="3">
    <source>
        <dbReference type="Proteomes" id="UP000550707"/>
    </source>
</evidence>
<dbReference type="AlphaFoldDB" id="A0A7J8CS77"/>
<keyword evidence="1" id="KW-0472">Membrane</keyword>
<sequence length="157" mass="17692">MTWSGEWKRKMATWKTVSKCSWVGADGGGLASGSPLGRLQVRTLRGWRKWGQSFGPDPYISIQTLSRTRLKPGTLLISLTFVLSGTRGVFFTNILGKRKRIHLHLQNHFLFQNVPCSIQGFYSDHLMPPLSGVSMCRARIVHLRSQSAPTPHPFKFP</sequence>
<accession>A0A7J8CS77</accession>
<proteinExistence type="predicted"/>
<evidence type="ECO:0000313" key="2">
    <source>
        <dbReference type="EMBL" id="KAF6413612.1"/>
    </source>
</evidence>